<dbReference type="Pfam" id="PF19296">
    <property type="entry name" value="RelA_AH_RIS"/>
    <property type="match status" value="2"/>
</dbReference>
<dbReference type="InterPro" id="IPR045865">
    <property type="entry name" value="ACT-like_dom_sf"/>
</dbReference>
<dbReference type="Gene3D" id="3.30.460.10">
    <property type="entry name" value="Beta Polymerase, domain 2"/>
    <property type="match status" value="1"/>
</dbReference>
<dbReference type="FunFam" id="3.30.460.10:FF:000001">
    <property type="entry name" value="GTP pyrophosphokinase RelA"/>
    <property type="match status" value="1"/>
</dbReference>
<dbReference type="Gene3D" id="3.10.20.30">
    <property type="match status" value="1"/>
</dbReference>
<dbReference type="GO" id="GO:0005886">
    <property type="term" value="C:plasma membrane"/>
    <property type="evidence" value="ECO:0007669"/>
    <property type="project" value="TreeGrafter"/>
</dbReference>
<organism evidence="4">
    <name type="scientific">marine metagenome</name>
    <dbReference type="NCBI Taxonomy" id="408172"/>
    <lineage>
        <taxon>unclassified sequences</taxon>
        <taxon>metagenomes</taxon>
        <taxon>ecological metagenomes</taxon>
    </lineage>
</organism>
<dbReference type="CDD" id="cd05399">
    <property type="entry name" value="NT_Rel-Spo_like"/>
    <property type="match status" value="1"/>
</dbReference>
<feature type="non-terminal residue" evidence="4">
    <location>
        <position position="1"/>
    </location>
</feature>
<dbReference type="Gene3D" id="3.30.70.260">
    <property type="match status" value="1"/>
</dbReference>
<dbReference type="InterPro" id="IPR002912">
    <property type="entry name" value="ACT_dom"/>
</dbReference>
<reference evidence="4" key="1">
    <citation type="submission" date="2018-05" db="EMBL/GenBank/DDBJ databases">
        <authorList>
            <person name="Lanie J.A."/>
            <person name="Ng W.-L."/>
            <person name="Kazmierczak K.M."/>
            <person name="Andrzejewski T.M."/>
            <person name="Davidsen T.M."/>
            <person name="Wayne K.J."/>
            <person name="Tettelin H."/>
            <person name="Glass J.I."/>
            <person name="Rusch D."/>
            <person name="Podicherti R."/>
            <person name="Tsui H.-C.T."/>
            <person name="Winkler M.E."/>
        </authorList>
    </citation>
    <scope>NUCLEOTIDE SEQUENCE</scope>
</reference>
<dbReference type="PANTHER" id="PTHR21262:SF36">
    <property type="entry name" value="BIFUNCTIONAL (P)PPGPP SYNTHASE_HYDROLASE SPOT"/>
    <property type="match status" value="1"/>
</dbReference>
<dbReference type="SMART" id="SM00954">
    <property type="entry name" value="RelA_SpoT"/>
    <property type="match status" value="1"/>
</dbReference>
<evidence type="ECO:0000259" key="2">
    <source>
        <dbReference type="PROSITE" id="PS51671"/>
    </source>
</evidence>
<dbReference type="Pfam" id="PF04607">
    <property type="entry name" value="RelA_SpoT"/>
    <property type="match status" value="1"/>
</dbReference>
<dbReference type="SUPFAM" id="SSF81301">
    <property type="entry name" value="Nucleotidyltransferase"/>
    <property type="match status" value="1"/>
</dbReference>
<dbReference type="Pfam" id="PF02824">
    <property type="entry name" value="TGS"/>
    <property type="match status" value="1"/>
</dbReference>
<dbReference type="InterPro" id="IPR004095">
    <property type="entry name" value="TGS"/>
</dbReference>
<evidence type="ECO:0000259" key="3">
    <source>
        <dbReference type="PROSITE" id="PS51880"/>
    </source>
</evidence>
<dbReference type="GO" id="GO:0008893">
    <property type="term" value="F:guanosine-3',5'-bis(diphosphate) 3'-diphosphatase activity"/>
    <property type="evidence" value="ECO:0007669"/>
    <property type="project" value="TreeGrafter"/>
</dbReference>
<evidence type="ECO:0008006" key="5">
    <source>
        <dbReference type="Google" id="ProtNLM"/>
    </source>
</evidence>
<dbReference type="InterPro" id="IPR007685">
    <property type="entry name" value="RelA_SpoT"/>
</dbReference>
<dbReference type="InterPro" id="IPR012675">
    <property type="entry name" value="Beta-grasp_dom_sf"/>
</dbReference>
<dbReference type="Pfam" id="PF13328">
    <property type="entry name" value="HD_4"/>
    <property type="match status" value="1"/>
</dbReference>
<feature type="domain" description="ACT" evidence="2">
    <location>
        <begin position="499"/>
        <end position="573"/>
    </location>
</feature>
<accession>A0A381TN80</accession>
<dbReference type="Gene3D" id="1.10.3210.10">
    <property type="entry name" value="Hypothetical protein af1432"/>
    <property type="match status" value="1"/>
</dbReference>
<evidence type="ECO:0000313" key="4">
    <source>
        <dbReference type="EMBL" id="SVA16998.1"/>
    </source>
</evidence>
<dbReference type="SUPFAM" id="SSF109604">
    <property type="entry name" value="HD-domain/PDEase-like"/>
    <property type="match status" value="1"/>
</dbReference>
<proteinExistence type="inferred from homology"/>
<dbReference type="InterPro" id="IPR012676">
    <property type="entry name" value="TGS-like"/>
</dbReference>
<sequence length="573" mass="65719">VLLIKLADRLHNMRTLKYLKDKNRRKRIARETLEIYAPLAARIGMHSIREELEDLSFSETEPEIRSILFERIKKSKKRNNKIVKDIEKIISDRLSKDNLKVKVSGREKTVYSIWKKLENKNKSLEQLSDLFAFRIYVEELFDCYKVLGILHNNWQAVPGLFKDYISTPKKNGYQSIHTTLIGPRNRRIEIQIRTNKMHELNEKGLAAHWAYKEKGNANDQYLASMAWISDLVDILQRDGATEEFLENTRLELSHEQVYCFTPKGRLIALPSNASALDFAFAVHSDLGIYCSGVKINGEIKPRRTKLVNGDEVEIIKSRTPVPIDTFEDLVVTGKSKSTIRRTIKENKIKNQRLIGKEIIKSIFSSHRKKPTRDILERSFGPLNVKSLMELYAIVGRGETSGSEVYDLVYPNTKRKKRKKRFYGKDLSLPISGLLPDLSVKFQKDSFLIPGDNIVGIVAPSEGITIYSTSSKDLIQYENSPERWLRLNWKKEIDVTFTARILLSIINEIGALGSITSTIADYGGNISNLNLNEKDTDFYNLRIDVDVNDNIHINNIIQSLRGLPVIDSVERILI</sequence>
<feature type="domain" description="TGS" evidence="3">
    <location>
        <begin position="255"/>
        <end position="316"/>
    </location>
</feature>
<name>A0A381TN80_9ZZZZ</name>
<comment type="similarity">
    <text evidence="1">Belongs to the RelA/SpoT family.</text>
</comment>
<dbReference type="EMBL" id="UINC01004809">
    <property type="protein sequence ID" value="SVA16998.1"/>
    <property type="molecule type" value="Genomic_DNA"/>
</dbReference>
<dbReference type="AlphaFoldDB" id="A0A381TN80"/>
<dbReference type="InterPro" id="IPR045600">
    <property type="entry name" value="RelA/SpoT_AH_RIS"/>
</dbReference>
<dbReference type="FunFam" id="3.10.20.30:FF:000002">
    <property type="entry name" value="GTP pyrophosphokinase (RelA/SpoT)"/>
    <property type="match status" value="1"/>
</dbReference>
<dbReference type="GO" id="GO:0042594">
    <property type="term" value="P:response to starvation"/>
    <property type="evidence" value="ECO:0007669"/>
    <property type="project" value="TreeGrafter"/>
</dbReference>
<dbReference type="InterPro" id="IPR043519">
    <property type="entry name" value="NT_sf"/>
</dbReference>
<dbReference type="Pfam" id="PF13291">
    <property type="entry name" value="ACT_4"/>
    <property type="match status" value="1"/>
</dbReference>
<dbReference type="SUPFAM" id="SSF81271">
    <property type="entry name" value="TGS-like"/>
    <property type="match status" value="1"/>
</dbReference>
<dbReference type="PROSITE" id="PS51671">
    <property type="entry name" value="ACT"/>
    <property type="match status" value="1"/>
</dbReference>
<dbReference type="GO" id="GO:0015969">
    <property type="term" value="P:guanosine tetraphosphate metabolic process"/>
    <property type="evidence" value="ECO:0007669"/>
    <property type="project" value="InterPro"/>
</dbReference>
<gene>
    <name evidence="4" type="ORF">METZ01_LOCUS69852</name>
</gene>
<protein>
    <recommendedName>
        <fullName evidence="5">TGS domain-containing protein</fullName>
    </recommendedName>
</protein>
<dbReference type="PANTHER" id="PTHR21262">
    <property type="entry name" value="GUANOSINE-3',5'-BIS DIPHOSPHATE 3'-PYROPHOSPHOHYDROLASE"/>
    <property type="match status" value="1"/>
</dbReference>
<dbReference type="SUPFAM" id="SSF55021">
    <property type="entry name" value="ACT-like"/>
    <property type="match status" value="1"/>
</dbReference>
<dbReference type="GO" id="GO:0008728">
    <property type="term" value="F:GTP diphosphokinase activity"/>
    <property type="evidence" value="ECO:0007669"/>
    <property type="project" value="TreeGrafter"/>
</dbReference>
<evidence type="ECO:0000256" key="1">
    <source>
        <dbReference type="ARBA" id="ARBA00007476"/>
    </source>
</evidence>
<dbReference type="PROSITE" id="PS51880">
    <property type="entry name" value="TGS"/>
    <property type="match status" value="1"/>
</dbReference>